<keyword evidence="9 14" id="KW-1133">Transmembrane helix</keyword>
<evidence type="ECO:0000256" key="3">
    <source>
        <dbReference type="ARBA" id="ARBA00022528"/>
    </source>
</evidence>
<proteinExistence type="inferred from homology"/>
<comment type="similarity">
    <text evidence="2">Belongs to the polyprenol kinase family.</text>
</comment>
<keyword evidence="8" id="KW-0809">Transit peptide</keyword>
<evidence type="ECO:0000256" key="12">
    <source>
        <dbReference type="ARBA" id="ARBA00039024"/>
    </source>
</evidence>
<dbReference type="GO" id="GO:0010276">
    <property type="term" value="F:phytol kinase activity"/>
    <property type="evidence" value="ECO:0007669"/>
    <property type="project" value="UniProtKB-EC"/>
</dbReference>
<accession>A0AAD3E4W7</accession>
<sequence length="393" mass="40791">MPGLSRCVPFTSHSAGQSAYGWKLVRSPHSQALPARHGCCATASLSTITQTTSHLKSRSRNSQLGCLAALPVSSVSCHRTTQSFGSVLKSQKSLGTVSSNTTLTFTATTRTAGRSFLSYKPPSAVPEFIASLASSPYRDYYVVGAAAVGALAWVKLFDFLAGNGTLEQKLSRKVVHTTAGPIFVLTWALFSAAPAAKYLAALVPMLNMARLLAVGTGLLADPGLVKSVSRSGDRGELLKGPLYYVVTLVGATLLCWRDNPAGLIAVSMMCGGDGLADIVGRRWGAAPGGRLPYNPAKSWAGSAAMLVGGYGMSYGLITLFCHLGFFSCYPPASLLSTLGLIAAAATLVESLPIDRWVDDNMSVPGVAAVLSMVLLSGMQQPVAEAVGAVGAVG</sequence>
<dbReference type="Proteomes" id="UP001054857">
    <property type="component" value="Unassembled WGS sequence"/>
</dbReference>
<evidence type="ECO:0000256" key="10">
    <source>
        <dbReference type="ARBA" id="ARBA00023136"/>
    </source>
</evidence>
<dbReference type="AlphaFoldDB" id="A0AAD3E4W7"/>
<dbReference type="EC" id="2.7.1.182" evidence="12"/>
<organism evidence="15 16">
    <name type="scientific">Astrephomene gubernaculifera</name>
    <dbReference type="NCBI Taxonomy" id="47775"/>
    <lineage>
        <taxon>Eukaryota</taxon>
        <taxon>Viridiplantae</taxon>
        <taxon>Chlorophyta</taxon>
        <taxon>core chlorophytes</taxon>
        <taxon>Chlorophyceae</taxon>
        <taxon>CS clade</taxon>
        <taxon>Chlamydomonadales</taxon>
        <taxon>Astrephomenaceae</taxon>
        <taxon>Astrephomene</taxon>
    </lineage>
</organism>
<name>A0AAD3E4W7_9CHLO</name>
<keyword evidence="3" id="KW-0150">Chloroplast</keyword>
<feature type="transmembrane region" description="Helical" evidence="14">
    <location>
        <begin position="328"/>
        <end position="348"/>
    </location>
</feature>
<evidence type="ECO:0000256" key="8">
    <source>
        <dbReference type="ARBA" id="ARBA00022946"/>
    </source>
</evidence>
<dbReference type="GO" id="GO:0016020">
    <property type="term" value="C:membrane"/>
    <property type="evidence" value="ECO:0007669"/>
    <property type="project" value="UniProtKB-SubCell"/>
</dbReference>
<evidence type="ECO:0000313" key="15">
    <source>
        <dbReference type="EMBL" id="GFR52538.1"/>
    </source>
</evidence>
<dbReference type="InterPro" id="IPR039606">
    <property type="entry name" value="Phytol/farnesol_kinase"/>
</dbReference>
<feature type="transmembrane region" description="Helical" evidence="14">
    <location>
        <begin position="140"/>
        <end position="162"/>
    </location>
</feature>
<evidence type="ECO:0000256" key="11">
    <source>
        <dbReference type="ARBA" id="ARBA00024015"/>
    </source>
</evidence>
<dbReference type="EMBL" id="BMAR01000066">
    <property type="protein sequence ID" value="GFR52538.1"/>
    <property type="molecule type" value="Genomic_DNA"/>
</dbReference>
<dbReference type="PANTHER" id="PTHR32523:SF8">
    <property type="entry name" value="DOLICHOL KINASE"/>
    <property type="match status" value="1"/>
</dbReference>
<evidence type="ECO:0000256" key="13">
    <source>
        <dbReference type="ARBA" id="ARBA00048889"/>
    </source>
</evidence>
<feature type="non-terminal residue" evidence="15">
    <location>
        <position position="1"/>
    </location>
</feature>
<keyword evidence="16" id="KW-1185">Reference proteome</keyword>
<comment type="catalytic activity">
    <reaction evidence="13">
        <text>phytol + CTP = phytyl phosphate + CDP + H(+)</text>
        <dbReference type="Rhea" id="RHEA:38055"/>
        <dbReference type="ChEBI" id="CHEBI:15378"/>
        <dbReference type="ChEBI" id="CHEBI:17327"/>
        <dbReference type="ChEBI" id="CHEBI:37563"/>
        <dbReference type="ChEBI" id="CHEBI:58069"/>
        <dbReference type="ChEBI" id="CHEBI:75483"/>
        <dbReference type="EC" id="2.7.1.182"/>
    </reaction>
</comment>
<evidence type="ECO:0000256" key="1">
    <source>
        <dbReference type="ARBA" id="ARBA00004508"/>
    </source>
</evidence>
<comment type="subcellular location">
    <subcellularLocation>
        <location evidence="1">Plastid</location>
        <location evidence="1">Chloroplast membrane</location>
        <topology evidence="1">Multi-pass membrane protein</topology>
    </subcellularLocation>
</comment>
<evidence type="ECO:0000256" key="14">
    <source>
        <dbReference type="SAM" id="Phobius"/>
    </source>
</evidence>
<evidence type="ECO:0000256" key="4">
    <source>
        <dbReference type="ARBA" id="ARBA00022640"/>
    </source>
</evidence>
<evidence type="ECO:0000256" key="7">
    <source>
        <dbReference type="ARBA" id="ARBA00022777"/>
    </source>
</evidence>
<keyword evidence="5" id="KW-0808">Transferase</keyword>
<evidence type="ECO:0000256" key="2">
    <source>
        <dbReference type="ARBA" id="ARBA00010794"/>
    </source>
</evidence>
<feature type="transmembrane region" description="Helical" evidence="14">
    <location>
        <begin position="299"/>
        <end position="321"/>
    </location>
</feature>
<reference evidence="15 16" key="1">
    <citation type="journal article" date="2021" name="Sci. Rep.">
        <title>Genome sequencing of the multicellular alga Astrephomene provides insights into convergent evolution of germ-soma differentiation.</title>
        <authorList>
            <person name="Yamashita S."/>
            <person name="Yamamoto K."/>
            <person name="Matsuzaki R."/>
            <person name="Suzuki S."/>
            <person name="Yamaguchi H."/>
            <person name="Hirooka S."/>
            <person name="Minakuchi Y."/>
            <person name="Miyagishima S."/>
            <person name="Kawachi M."/>
            <person name="Toyoda A."/>
            <person name="Nozaki H."/>
        </authorList>
    </citation>
    <scope>NUCLEOTIDE SEQUENCE [LARGE SCALE GENOMIC DNA]</scope>
    <source>
        <strain evidence="15 16">NIES-4017</strain>
    </source>
</reference>
<evidence type="ECO:0000256" key="9">
    <source>
        <dbReference type="ARBA" id="ARBA00022989"/>
    </source>
</evidence>
<keyword evidence="4" id="KW-0934">Plastid</keyword>
<keyword evidence="10 14" id="KW-0472">Membrane</keyword>
<keyword evidence="7" id="KW-0418">Kinase</keyword>
<keyword evidence="6 14" id="KW-0812">Transmembrane</keyword>
<evidence type="ECO:0000256" key="6">
    <source>
        <dbReference type="ARBA" id="ARBA00022692"/>
    </source>
</evidence>
<evidence type="ECO:0000313" key="16">
    <source>
        <dbReference type="Proteomes" id="UP001054857"/>
    </source>
</evidence>
<gene>
    <name evidence="15" type="ORF">Agub_g15113</name>
</gene>
<comment type="pathway">
    <text evidence="11">Cofactor biosynthesis; tocopherol biosynthesis.</text>
</comment>
<dbReference type="GO" id="GO:0009507">
    <property type="term" value="C:chloroplast"/>
    <property type="evidence" value="ECO:0007669"/>
    <property type="project" value="UniProtKB-SubCell"/>
</dbReference>
<comment type="caution">
    <text evidence="15">The sequence shown here is derived from an EMBL/GenBank/DDBJ whole genome shotgun (WGS) entry which is preliminary data.</text>
</comment>
<protein>
    <recommendedName>
        <fullName evidence="12">phytol kinase</fullName>
        <ecNumber evidence="12">2.7.1.182</ecNumber>
    </recommendedName>
</protein>
<dbReference type="PANTHER" id="PTHR32523">
    <property type="entry name" value="PHYTOL KINASE 1, CHLOROPLASTIC"/>
    <property type="match status" value="1"/>
</dbReference>
<evidence type="ECO:0000256" key="5">
    <source>
        <dbReference type="ARBA" id="ARBA00022679"/>
    </source>
</evidence>